<protein>
    <recommendedName>
        <fullName evidence="3">Protein UXT</fullName>
    </recommendedName>
</protein>
<dbReference type="Pfam" id="PF02996">
    <property type="entry name" value="Prefoldin"/>
    <property type="match status" value="1"/>
</dbReference>
<proteinExistence type="inferred from homology"/>
<dbReference type="CDD" id="cd23158">
    <property type="entry name" value="Prefoldin_UXT"/>
    <property type="match status" value="1"/>
</dbReference>
<dbReference type="PRINTS" id="PR01502">
    <property type="entry name" value="UXTPROTEIN"/>
</dbReference>
<dbReference type="GO" id="GO:0016592">
    <property type="term" value="C:mediator complex"/>
    <property type="evidence" value="ECO:0007669"/>
    <property type="project" value="TreeGrafter"/>
</dbReference>
<dbReference type="Gene3D" id="1.10.287.370">
    <property type="match status" value="1"/>
</dbReference>
<dbReference type="OrthoDB" id="433124at2759"/>
<accession>A0A0L8FYP9</accession>
<dbReference type="OMA" id="HMPDGYK"/>
<dbReference type="PANTHER" id="PTHR13345:SF9">
    <property type="entry name" value="PROTEIN UXT"/>
    <property type="match status" value="1"/>
</dbReference>
<dbReference type="GO" id="GO:0045944">
    <property type="term" value="P:positive regulation of transcription by RNA polymerase II"/>
    <property type="evidence" value="ECO:0007669"/>
    <property type="project" value="TreeGrafter"/>
</dbReference>
<name>A0A0L8FYP9_OCTBM</name>
<dbReference type="NCBIfam" id="TIGR00293">
    <property type="entry name" value="prefoldin subunit alpha"/>
    <property type="match status" value="1"/>
</dbReference>
<evidence type="ECO:0000313" key="2">
    <source>
        <dbReference type="EMBL" id="KOF69882.1"/>
    </source>
</evidence>
<dbReference type="PANTHER" id="PTHR13345">
    <property type="entry name" value="MEDIATOR OF RNA POLYMERASE II TRANSCRIPTION SUBUNIT 10"/>
    <property type="match status" value="1"/>
</dbReference>
<dbReference type="InterPro" id="IPR003994">
    <property type="entry name" value="UXT"/>
</dbReference>
<dbReference type="EMBL" id="KQ425160">
    <property type="protein sequence ID" value="KOF69882.1"/>
    <property type="molecule type" value="Genomic_DNA"/>
</dbReference>
<dbReference type="GO" id="GO:0003714">
    <property type="term" value="F:transcription corepressor activity"/>
    <property type="evidence" value="ECO:0007669"/>
    <property type="project" value="InterPro"/>
</dbReference>
<evidence type="ECO:0008006" key="3">
    <source>
        <dbReference type="Google" id="ProtNLM"/>
    </source>
</evidence>
<comment type="similarity">
    <text evidence="1">Belongs to the UXT family.</text>
</comment>
<gene>
    <name evidence="2" type="ORF">OCBIM_22003961mg</name>
</gene>
<reference evidence="2" key="1">
    <citation type="submission" date="2015-07" db="EMBL/GenBank/DDBJ databases">
        <title>MeaNS - Measles Nucleotide Surveillance Program.</title>
        <authorList>
            <person name="Tran T."/>
            <person name="Druce J."/>
        </authorList>
    </citation>
    <scope>NUCLEOTIDE SEQUENCE</scope>
    <source>
        <strain evidence="2">UCB-OBI-ISO-001</strain>
        <tissue evidence="2">Gonad</tissue>
    </source>
</reference>
<dbReference type="InterPro" id="IPR009053">
    <property type="entry name" value="Prefoldin"/>
</dbReference>
<dbReference type="AlphaFoldDB" id="A0A0L8FYP9"/>
<dbReference type="InterPro" id="IPR004127">
    <property type="entry name" value="Prefoldin_subunit_alpha"/>
</dbReference>
<organism evidence="2">
    <name type="scientific">Octopus bimaculoides</name>
    <name type="common">California two-spotted octopus</name>
    <dbReference type="NCBI Taxonomy" id="37653"/>
    <lineage>
        <taxon>Eukaryota</taxon>
        <taxon>Metazoa</taxon>
        <taxon>Spiralia</taxon>
        <taxon>Lophotrochozoa</taxon>
        <taxon>Mollusca</taxon>
        <taxon>Cephalopoda</taxon>
        <taxon>Coleoidea</taxon>
        <taxon>Octopodiformes</taxon>
        <taxon>Octopoda</taxon>
        <taxon>Incirrata</taxon>
        <taxon>Octopodidae</taxon>
        <taxon>Octopus</taxon>
    </lineage>
</organism>
<evidence type="ECO:0000256" key="1">
    <source>
        <dbReference type="ARBA" id="ARBA00007666"/>
    </source>
</evidence>
<dbReference type="GO" id="GO:0000122">
    <property type="term" value="P:negative regulation of transcription by RNA polymerase II"/>
    <property type="evidence" value="ECO:0007669"/>
    <property type="project" value="InterPro"/>
</dbReference>
<sequence length="153" mass="17838">MQTDEKVLSYETFLNERLRTDLKNILEQRETIYGEISEYLQLKSMIERLQDLDPKDEQLKTQVDLGCNFYVQAKVHKTSSIFVSVGYGFFVDFTFQQALKFIDQKTQLLNEKADILTKQAAKVKANIKLVLETLRNIQNIDDELPKPQIDIFA</sequence>
<dbReference type="SUPFAM" id="SSF46579">
    <property type="entry name" value="Prefoldin"/>
    <property type="match status" value="1"/>
</dbReference>
<dbReference type="STRING" id="37653.A0A0L8FYP9"/>
<dbReference type="KEGG" id="obi:106880301"/>